<dbReference type="GeneID" id="79271910"/>
<evidence type="ECO:0000313" key="1">
    <source>
        <dbReference type="EMBL" id="MFC7095701.1"/>
    </source>
</evidence>
<dbReference type="EMBL" id="JBHTAG010000001">
    <property type="protein sequence ID" value="MFC7095701.1"/>
    <property type="molecule type" value="Genomic_DNA"/>
</dbReference>
<proteinExistence type="predicted"/>
<dbReference type="Proteomes" id="UP001596388">
    <property type="component" value="Unassembled WGS sequence"/>
</dbReference>
<gene>
    <name evidence="1" type="ORF">ACFQKD_00145</name>
</gene>
<keyword evidence="2" id="KW-1185">Reference proteome</keyword>
<comment type="caution">
    <text evidence="1">The sequence shown here is derived from an EMBL/GenBank/DDBJ whole genome shotgun (WGS) entry which is preliminary data.</text>
</comment>
<dbReference type="AlphaFoldDB" id="A0ABD5WR31"/>
<protein>
    <submittedName>
        <fullName evidence="1">Uncharacterized protein</fullName>
    </submittedName>
</protein>
<sequence>MPPFVVLGRVMLNVNYVFRLASQSDVWMRSGVAPAESIAAMDYAECVAPEGWEEDDPVYEVVTDDGEVYVAIDDVLEIVDVFE</sequence>
<name>A0ABD5WR31_9EURY</name>
<organism evidence="1 2">
    <name type="scientific">Halobaculum marinum</name>
    <dbReference type="NCBI Taxonomy" id="3031996"/>
    <lineage>
        <taxon>Archaea</taxon>
        <taxon>Methanobacteriati</taxon>
        <taxon>Methanobacteriota</taxon>
        <taxon>Stenosarchaea group</taxon>
        <taxon>Halobacteria</taxon>
        <taxon>Halobacteriales</taxon>
        <taxon>Haloferacaceae</taxon>
        <taxon>Halobaculum</taxon>
    </lineage>
</organism>
<reference evidence="1 2" key="1">
    <citation type="journal article" date="2019" name="Int. J. Syst. Evol. Microbiol.">
        <title>The Global Catalogue of Microorganisms (GCM) 10K type strain sequencing project: providing services to taxonomists for standard genome sequencing and annotation.</title>
        <authorList>
            <consortium name="The Broad Institute Genomics Platform"/>
            <consortium name="The Broad Institute Genome Sequencing Center for Infectious Disease"/>
            <person name="Wu L."/>
            <person name="Ma J."/>
        </authorList>
    </citation>
    <scope>NUCLEOTIDE SEQUENCE [LARGE SCALE GENOMIC DNA]</scope>
    <source>
        <strain evidence="1 2">DT55</strain>
    </source>
</reference>
<dbReference type="RefSeq" id="WP_276239679.1">
    <property type="nucleotide sequence ID" value="NZ_CP119991.1"/>
</dbReference>
<accession>A0ABD5WR31</accession>
<evidence type="ECO:0000313" key="2">
    <source>
        <dbReference type="Proteomes" id="UP001596388"/>
    </source>
</evidence>